<dbReference type="PANTHER" id="PTHR43133:SF51">
    <property type="entry name" value="RNA POLYMERASE SIGMA FACTOR"/>
    <property type="match status" value="1"/>
</dbReference>
<dbReference type="GO" id="GO:0003677">
    <property type="term" value="F:DNA binding"/>
    <property type="evidence" value="ECO:0007669"/>
    <property type="project" value="UniProtKB-KW"/>
</dbReference>
<keyword evidence="5 6" id="KW-0804">Transcription</keyword>
<evidence type="ECO:0000256" key="5">
    <source>
        <dbReference type="ARBA" id="ARBA00023163"/>
    </source>
</evidence>
<dbReference type="Gene3D" id="1.10.1740.10">
    <property type="match status" value="1"/>
</dbReference>
<dbReference type="GO" id="GO:0016987">
    <property type="term" value="F:sigma factor activity"/>
    <property type="evidence" value="ECO:0007669"/>
    <property type="project" value="UniProtKB-KW"/>
</dbReference>
<dbReference type="SUPFAM" id="SSF88946">
    <property type="entry name" value="Sigma2 domain of RNA polymerase sigma factors"/>
    <property type="match status" value="1"/>
</dbReference>
<evidence type="ECO:0000313" key="10">
    <source>
        <dbReference type="Proteomes" id="UP000033841"/>
    </source>
</evidence>
<evidence type="ECO:0000259" key="7">
    <source>
        <dbReference type="Pfam" id="PF04542"/>
    </source>
</evidence>
<evidence type="ECO:0000256" key="6">
    <source>
        <dbReference type="RuleBase" id="RU000716"/>
    </source>
</evidence>
<dbReference type="EMBL" id="LBVR01000014">
    <property type="protein sequence ID" value="KKQ91357.1"/>
    <property type="molecule type" value="Genomic_DNA"/>
</dbReference>
<dbReference type="InterPro" id="IPR013249">
    <property type="entry name" value="RNA_pol_sigma70_r4_t2"/>
</dbReference>
<reference evidence="9 10" key="1">
    <citation type="journal article" date="2015" name="Nature">
        <title>rRNA introns, odd ribosomes, and small enigmatic genomes across a large radiation of phyla.</title>
        <authorList>
            <person name="Brown C.T."/>
            <person name="Hug L.A."/>
            <person name="Thomas B.C."/>
            <person name="Sharon I."/>
            <person name="Castelle C.J."/>
            <person name="Singh A."/>
            <person name="Wilkins M.J."/>
            <person name="Williams K.H."/>
            <person name="Banfield J.F."/>
        </authorList>
    </citation>
    <scope>NUCLEOTIDE SEQUENCE [LARGE SCALE GENOMIC DNA]</scope>
</reference>
<evidence type="ECO:0000256" key="4">
    <source>
        <dbReference type="ARBA" id="ARBA00023125"/>
    </source>
</evidence>
<dbReference type="InterPro" id="IPR013325">
    <property type="entry name" value="RNA_pol_sigma_r2"/>
</dbReference>
<dbReference type="InterPro" id="IPR039425">
    <property type="entry name" value="RNA_pol_sigma-70-like"/>
</dbReference>
<keyword evidence="3 6" id="KW-0731">Sigma factor</keyword>
<keyword evidence="4 6" id="KW-0238">DNA-binding</keyword>
<evidence type="ECO:0000256" key="2">
    <source>
        <dbReference type="ARBA" id="ARBA00023015"/>
    </source>
</evidence>
<dbReference type="InterPro" id="IPR036388">
    <property type="entry name" value="WH-like_DNA-bd_sf"/>
</dbReference>
<sequence length="192" mass="22986">MFDPKLCQSLDDHQLVRLSLDDSNYYYCLMSRYEKQLAAYVHHLTFLSQSDIDDIIQNSFVKAYQNLNDFDFDFKFSSWIYRIVHNQSVNFLKKSKKTQTLNIDDDYSEITNWLVSDTDIEKQTQDSQFQDYIRLILAQLKPEYQQVLVLKFLQDKDYKEISHILQKPMGTVATLINRAKKQFKTIYDQNQY</sequence>
<dbReference type="Proteomes" id="UP000033841">
    <property type="component" value="Unassembled WGS sequence"/>
</dbReference>
<comment type="similarity">
    <text evidence="1 6">Belongs to the sigma-70 factor family. ECF subfamily.</text>
</comment>
<accession>A0A0G0LK00</accession>
<proteinExistence type="inferred from homology"/>
<organism evidence="9 10">
    <name type="scientific">Candidatus Shapirobacteria bacterium GW2011_GWE1_38_92</name>
    <dbReference type="NCBI Taxonomy" id="1618489"/>
    <lineage>
        <taxon>Bacteria</taxon>
        <taxon>Candidatus Shapironibacteriota</taxon>
    </lineage>
</organism>
<dbReference type="SUPFAM" id="SSF88659">
    <property type="entry name" value="Sigma3 and sigma4 domains of RNA polymerase sigma factors"/>
    <property type="match status" value="1"/>
</dbReference>
<evidence type="ECO:0000256" key="3">
    <source>
        <dbReference type="ARBA" id="ARBA00023082"/>
    </source>
</evidence>
<dbReference type="AlphaFoldDB" id="A0A0G0LK00"/>
<dbReference type="InterPro" id="IPR000838">
    <property type="entry name" value="RNA_pol_sigma70_ECF_CS"/>
</dbReference>
<dbReference type="Pfam" id="PF08281">
    <property type="entry name" value="Sigma70_r4_2"/>
    <property type="match status" value="1"/>
</dbReference>
<dbReference type="Pfam" id="PF04542">
    <property type="entry name" value="Sigma70_r2"/>
    <property type="match status" value="1"/>
</dbReference>
<evidence type="ECO:0000256" key="1">
    <source>
        <dbReference type="ARBA" id="ARBA00010641"/>
    </source>
</evidence>
<dbReference type="Gene3D" id="1.10.10.10">
    <property type="entry name" value="Winged helix-like DNA-binding domain superfamily/Winged helix DNA-binding domain"/>
    <property type="match status" value="1"/>
</dbReference>
<name>A0A0G0LK00_9BACT</name>
<protein>
    <recommendedName>
        <fullName evidence="6">RNA polymerase sigma factor</fullName>
    </recommendedName>
</protein>
<feature type="domain" description="RNA polymerase sigma-70 region 2" evidence="7">
    <location>
        <begin position="29"/>
        <end position="97"/>
    </location>
</feature>
<dbReference type="NCBIfam" id="TIGR02937">
    <property type="entry name" value="sigma70-ECF"/>
    <property type="match status" value="1"/>
</dbReference>
<dbReference type="InterPro" id="IPR014284">
    <property type="entry name" value="RNA_pol_sigma-70_dom"/>
</dbReference>
<dbReference type="InterPro" id="IPR007627">
    <property type="entry name" value="RNA_pol_sigma70_r2"/>
</dbReference>
<dbReference type="PROSITE" id="PS01063">
    <property type="entry name" value="SIGMA70_ECF"/>
    <property type="match status" value="1"/>
</dbReference>
<dbReference type="GO" id="GO:0006352">
    <property type="term" value="P:DNA-templated transcription initiation"/>
    <property type="evidence" value="ECO:0007669"/>
    <property type="project" value="InterPro"/>
</dbReference>
<dbReference type="PANTHER" id="PTHR43133">
    <property type="entry name" value="RNA POLYMERASE ECF-TYPE SIGMA FACTO"/>
    <property type="match status" value="1"/>
</dbReference>
<evidence type="ECO:0000259" key="8">
    <source>
        <dbReference type="Pfam" id="PF08281"/>
    </source>
</evidence>
<gene>
    <name evidence="9" type="ORF">UT14_C0014G0008</name>
</gene>
<evidence type="ECO:0000313" key="9">
    <source>
        <dbReference type="EMBL" id="KKQ91357.1"/>
    </source>
</evidence>
<feature type="domain" description="RNA polymerase sigma factor 70 region 4 type 2" evidence="8">
    <location>
        <begin position="131"/>
        <end position="182"/>
    </location>
</feature>
<comment type="caution">
    <text evidence="9">The sequence shown here is derived from an EMBL/GenBank/DDBJ whole genome shotgun (WGS) entry which is preliminary data.</text>
</comment>
<dbReference type="InterPro" id="IPR013324">
    <property type="entry name" value="RNA_pol_sigma_r3/r4-like"/>
</dbReference>
<dbReference type="CDD" id="cd06171">
    <property type="entry name" value="Sigma70_r4"/>
    <property type="match status" value="1"/>
</dbReference>
<keyword evidence="2 6" id="KW-0805">Transcription regulation</keyword>